<dbReference type="Proteomes" id="UP000036756">
    <property type="component" value="Unassembled WGS sequence"/>
</dbReference>
<accession>A0A0J8G655</accession>
<protein>
    <submittedName>
        <fullName evidence="1">Uncharacterized protein</fullName>
    </submittedName>
</protein>
<dbReference type="AlphaFoldDB" id="A0A0J8G655"/>
<evidence type="ECO:0000313" key="1">
    <source>
        <dbReference type="EMBL" id="KMT23101.1"/>
    </source>
</evidence>
<dbReference type="OrthoDB" id="1951184at2"/>
<gene>
    <name evidence="1" type="ORF">CLCY_7c01480</name>
</gene>
<comment type="caution">
    <text evidence="1">The sequence shown here is derived from an EMBL/GenBank/DDBJ whole genome shotgun (WGS) entry which is preliminary data.</text>
</comment>
<keyword evidence="2" id="KW-1185">Reference proteome</keyword>
<dbReference type="PATRIC" id="fig|1121307.3.peg.2431"/>
<organism evidence="1 2">
    <name type="scientific">Clostridium cylindrosporum DSM 605</name>
    <dbReference type="NCBI Taxonomy" id="1121307"/>
    <lineage>
        <taxon>Bacteria</taxon>
        <taxon>Bacillati</taxon>
        <taxon>Bacillota</taxon>
        <taxon>Clostridia</taxon>
        <taxon>Eubacteriales</taxon>
        <taxon>Clostridiaceae</taxon>
        <taxon>Clostridium</taxon>
    </lineage>
</organism>
<reference evidence="1 2" key="1">
    <citation type="submission" date="2015-06" db="EMBL/GenBank/DDBJ databases">
        <title>Draft genome sequence of the purine-degrading Clostridium cylindrosporum HC-1 (DSM 605).</title>
        <authorList>
            <person name="Poehlein A."/>
            <person name="Schiel-Bengelsdorf B."/>
            <person name="Bengelsdorf F."/>
            <person name="Daniel R."/>
            <person name="Duerre P."/>
        </authorList>
    </citation>
    <scope>NUCLEOTIDE SEQUENCE [LARGE SCALE GENOMIC DNA]</scope>
    <source>
        <strain evidence="1 2">DSM 605</strain>
    </source>
</reference>
<dbReference type="RefSeq" id="WP_048569473.1">
    <property type="nucleotide sequence ID" value="NZ_LFVU01000003.1"/>
</dbReference>
<name>A0A0J8G655_CLOCY</name>
<proteinExistence type="predicted"/>
<evidence type="ECO:0000313" key="2">
    <source>
        <dbReference type="Proteomes" id="UP000036756"/>
    </source>
</evidence>
<dbReference type="EMBL" id="LFVU01000003">
    <property type="protein sequence ID" value="KMT23101.1"/>
    <property type="molecule type" value="Genomic_DNA"/>
</dbReference>
<sequence length="434" mass="51143">MSSINTISLFKDYMIEKKLSESVIEYNLKVVNLLYDNILIPLNKELDSIDVYAFEEFTDRIDILDNKLLGREGIELILDAMLILTEFLKFKKLIKGGKIAYYRRMFTNKDYYLDKYDSIKGKKDNVKEFIRKITKNKLSYLFTRLLDEINVYTFSTILEVESILDEEGSDEASTLLIHALENIKLIEKKGKRFIATKRGRALLRLEPEERYSGILYAFLYEVNWNSKGLSSNEFNINEFISVVCSIFNKEECICVDYSEIYDTEDIISFVKGSTRLQNLLKVDFNKKVFETIFINLGIIDRETANDKEIYTINEYGKNIIKLLYSENEVYMKSRVDKINFLIKNKSFNVLEKEIIKFIKIFGVNTIMLDYLGQILIVKKQYKEAYSILSYAYEISCKRGKVAKKALSHLIICCRKLQFYIEEEQYQKKYKLIQR</sequence>